<evidence type="ECO:0000313" key="5">
    <source>
        <dbReference type="EMBL" id="SUC16589.1"/>
    </source>
</evidence>
<protein>
    <submittedName>
        <fullName evidence="5">Fimbrial outer membrane usher protein TcfC</fullName>
    </submittedName>
</protein>
<dbReference type="RefSeq" id="WP_087803389.1">
    <property type="nucleotide sequence ID" value="NZ_CAXOHZ010000003.1"/>
</dbReference>
<feature type="signal peptide" evidence="2">
    <location>
        <begin position="1"/>
        <end position="21"/>
    </location>
</feature>
<reference evidence="5 6" key="1">
    <citation type="submission" date="2018-06" db="EMBL/GenBank/DDBJ databases">
        <authorList>
            <consortium name="Pathogen Informatics"/>
            <person name="Doyle S."/>
        </authorList>
    </citation>
    <scope>NUCLEOTIDE SEQUENCE [LARGE SCALE GENOMIC DNA]</scope>
    <source>
        <strain evidence="5 6">NCTC10376</strain>
    </source>
</reference>
<gene>
    <name evidence="5" type="ORF">NCTC10376_02489</name>
</gene>
<name>A0A379FAF9_PROVU</name>
<dbReference type="Proteomes" id="UP000254331">
    <property type="component" value="Unassembled WGS sequence"/>
</dbReference>
<keyword evidence="1 2" id="KW-0732">Signal</keyword>
<sequence length="836" mass="92532">MRKSGVALGIALCLLSESAFSQPTNLKIGNYIIPSVFATALEEGMTIPVYLRYDLSEQSVLEEQSRNKIADALVVLKDNKITINSVTPTLDESETQTASINEQLVQSLNDLKDRPFDQNNTIILSPDAKLNFDLSTFIMSLDVNEAGLATQIKARSEMLGKSTVNNISSVTTYNLGVYNNKVKQQKDNTNSYFSVDSIWSFAENHLNLSATAYGLGTAEQSFDFYRAMFERDFNGRRFAFGLLNTWNLQSIATMSALNSSKVYGITYGNNSSSKVSNTQLSLTPITVFLPSAGEVRLYRDGKLLSIQNFPMGSFEVDTAPLPFGIYEVDVEVVIDGKVRSKQRQTVNKSFNMKGATLNQLRWELYSGYVDYKKRIKNNNNEYRTTRGDNTVLVGGAGAITLGVFSGLNLQGSAYIFDNVAVLETNSHLQLTDTLSTSWQALIAKEGSNRNIFTANYALPKGLGSLWVNREKGNIKDDFPMYDSDNYSFGTTLNFTQFWEYAGSFTYSYTKDLRDKNNANNFEYATTLYTGRYGSMSLRTGIQRYHYDNQDSTNEKYITLDFSLPLATWLSAGMSSSNGNLRGELSASKNFENAPITSAGLSVSTLLHDKDGTDSDFSVSGYSMFDTKYSTGTLTMNRPNDDRLNTTLTARGSFAYSDMNFSASGKQETSGVIVKTGIDGEGQIAANVNGQRFVLSGSNNFIPLSPYAEYKVELLNDKNSEDSFDIASGRVKNVVLYPGNVAVHQPELKQMVTVFGRMKSPDGTLLASAQVRNHIGRTQTDHQGQFAMDVDKRYPVISLQQDDKQICEAELDLSSARGVLWVGDVICDPQTTLVNRN</sequence>
<feature type="chain" id="PRO_5017021133" evidence="2">
    <location>
        <begin position="22"/>
        <end position="836"/>
    </location>
</feature>
<dbReference type="AlphaFoldDB" id="A0A379FAF9"/>
<dbReference type="InterPro" id="IPR032636">
    <property type="entry name" value="Pilus_assem_E-set-like_dom"/>
</dbReference>
<feature type="domain" description="Pilus assembly protein E-set like" evidence="4">
    <location>
        <begin position="281"/>
        <end position="348"/>
    </location>
</feature>
<dbReference type="EMBL" id="UGTW01000001">
    <property type="protein sequence ID" value="SUC16589.1"/>
    <property type="molecule type" value="Genomic_DNA"/>
</dbReference>
<evidence type="ECO:0000313" key="6">
    <source>
        <dbReference type="Proteomes" id="UP000254331"/>
    </source>
</evidence>
<accession>A0A379FAF9</accession>
<proteinExistence type="predicted"/>
<dbReference type="Pfam" id="PF15976">
    <property type="entry name" value="CooC_C"/>
    <property type="match status" value="1"/>
</dbReference>
<dbReference type="InterPro" id="IPR031917">
    <property type="entry name" value="Pilus_assem_C"/>
</dbReference>
<organism evidence="5 6">
    <name type="scientific">Proteus vulgaris</name>
    <dbReference type="NCBI Taxonomy" id="585"/>
    <lineage>
        <taxon>Bacteria</taxon>
        <taxon>Pseudomonadati</taxon>
        <taxon>Pseudomonadota</taxon>
        <taxon>Gammaproteobacteria</taxon>
        <taxon>Enterobacterales</taxon>
        <taxon>Morganellaceae</taxon>
        <taxon>Proteus</taxon>
    </lineage>
</organism>
<feature type="domain" description="Pilus assembly protein C-terminal" evidence="3">
    <location>
        <begin position="735"/>
        <end position="826"/>
    </location>
</feature>
<evidence type="ECO:0000256" key="2">
    <source>
        <dbReference type="SAM" id="SignalP"/>
    </source>
</evidence>
<dbReference type="Pfam" id="PF16967">
    <property type="entry name" value="TcfC"/>
    <property type="match status" value="1"/>
</dbReference>
<evidence type="ECO:0000256" key="1">
    <source>
        <dbReference type="ARBA" id="ARBA00022729"/>
    </source>
</evidence>
<evidence type="ECO:0000259" key="4">
    <source>
        <dbReference type="Pfam" id="PF16967"/>
    </source>
</evidence>
<evidence type="ECO:0000259" key="3">
    <source>
        <dbReference type="Pfam" id="PF15976"/>
    </source>
</evidence>